<dbReference type="GeneID" id="81126403"/>
<keyword evidence="2" id="KW-1185">Reference proteome</keyword>
<dbReference type="RefSeq" id="WP_284031500.1">
    <property type="nucleotide sequence ID" value="NZ_CP126154.1"/>
</dbReference>
<gene>
    <name evidence="1" type="ORF">ACFQL9_01900</name>
</gene>
<proteinExistence type="predicted"/>
<organism evidence="1 2">
    <name type="scientific">Halobaculum lipolyticum</name>
    <dbReference type="NCBI Taxonomy" id="3032001"/>
    <lineage>
        <taxon>Archaea</taxon>
        <taxon>Methanobacteriati</taxon>
        <taxon>Methanobacteriota</taxon>
        <taxon>Stenosarchaea group</taxon>
        <taxon>Halobacteria</taxon>
        <taxon>Halobacteriales</taxon>
        <taxon>Haloferacaceae</taxon>
        <taxon>Halobaculum</taxon>
    </lineage>
</organism>
<sequence>MSVGQELLDVPLPDMVHKLAKGVADAQHALDKNSVATAQALADEEVDIVTNLTRHVTDSGVTFDDPEVVTMSLLQVGLAPTFYQFSEATIEVEMDIKTQLQTETNVSVETEFEADWGVVSWNVSAEVEHNRKFGKEVHGTSRLVTTMVPVPPPEFLMPQIETFDDRTDTDPSS</sequence>
<accession>A0ABD5WBP4</accession>
<dbReference type="Proteomes" id="UP001596461">
    <property type="component" value="Unassembled WGS sequence"/>
</dbReference>
<dbReference type="AlphaFoldDB" id="A0ABD5WBP4"/>
<evidence type="ECO:0000313" key="1">
    <source>
        <dbReference type="EMBL" id="MFC7068379.1"/>
    </source>
</evidence>
<comment type="caution">
    <text evidence="1">The sequence shown here is derived from an EMBL/GenBank/DDBJ whole genome shotgun (WGS) entry which is preliminary data.</text>
</comment>
<dbReference type="EMBL" id="JBHTAH010000001">
    <property type="protein sequence ID" value="MFC7068379.1"/>
    <property type="molecule type" value="Genomic_DNA"/>
</dbReference>
<protein>
    <submittedName>
        <fullName evidence="1">Uncharacterized protein</fullName>
    </submittedName>
</protein>
<reference evidence="1 2" key="1">
    <citation type="journal article" date="2019" name="Int. J. Syst. Evol. Microbiol.">
        <title>The Global Catalogue of Microorganisms (GCM) 10K type strain sequencing project: providing services to taxonomists for standard genome sequencing and annotation.</title>
        <authorList>
            <consortium name="The Broad Institute Genomics Platform"/>
            <consortium name="The Broad Institute Genome Sequencing Center for Infectious Disease"/>
            <person name="Wu L."/>
            <person name="Ma J."/>
        </authorList>
    </citation>
    <scope>NUCLEOTIDE SEQUENCE [LARGE SCALE GENOMIC DNA]</scope>
    <source>
        <strain evidence="1 2">DT31</strain>
    </source>
</reference>
<evidence type="ECO:0000313" key="2">
    <source>
        <dbReference type="Proteomes" id="UP001596461"/>
    </source>
</evidence>
<name>A0ABD5WBP4_9EURY</name>